<name>A0AAJ1U6G0_9RHOB</name>
<dbReference type="HAMAP" id="MF_01207">
    <property type="entry name" value="MsrQ"/>
    <property type="match status" value="1"/>
</dbReference>
<dbReference type="Pfam" id="PF01794">
    <property type="entry name" value="Ferric_reduct"/>
    <property type="match status" value="1"/>
</dbReference>
<comment type="subcellular location">
    <subcellularLocation>
        <location evidence="7">Cell membrane</location>
        <topology evidence="7">Multi-pass membrane protein</topology>
    </subcellularLocation>
    <subcellularLocation>
        <location evidence="1">Membrane</location>
        <topology evidence="1">Multi-pass membrane protein</topology>
    </subcellularLocation>
</comment>
<keyword evidence="5 7" id="KW-0408">Iron</keyword>
<dbReference type="InterPro" id="IPR022837">
    <property type="entry name" value="MsrQ-like"/>
</dbReference>
<dbReference type="PANTHER" id="PTHR36964:SF1">
    <property type="entry name" value="PROTEIN-METHIONINE-SULFOXIDE REDUCTASE HEME-BINDING SUBUNIT MSRQ"/>
    <property type="match status" value="1"/>
</dbReference>
<dbReference type="InterPro" id="IPR013130">
    <property type="entry name" value="Fe3_Rdtase_TM_dom"/>
</dbReference>
<comment type="cofactor">
    <cofactor evidence="7">
        <name>heme b</name>
        <dbReference type="ChEBI" id="CHEBI:60344"/>
    </cofactor>
    <text evidence="7">Binds 1 heme b (iron(II)-protoporphyrin IX) group per subunit.</text>
</comment>
<evidence type="ECO:0000313" key="10">
    <source>
        <dbReference type="Proteomes" id="UP001227162"/>
    </source>
</evidence>
<keyword evidence="10" id="KW-1185">Reference proteome</keyword>
<keyword evidence="3 7" id="KW-0812">Transmembrane</keyword>
<evidence type="ECO:0000256" key="5">
    <source>
        <dbReference type="ARBA" id="ARBA00023004"/>
    </source>
</evidence>
<evidence type="ECO:0000256" key="4">
    <source>
        <dbReference type="ARBA" id="ARBA00022989"/>
    </source>
</evidence>
<reference evidence="9" key="2">
    <citation type="submission" date="2023-04" db="EMBL/GenBank/DDBJ databases">
        <title>'Rhodoalgimonas zhirmunskyi' gen. nov., isolated from a red alga.</title>
        <authorList>
            <person name="Nedashkovskaya O.I."/>
            <person name="Otstavnykh N.Y."/>
            <person name="Bystritskaya E.P."/>
            <person name="Balabanova L.A."/>
            <person name="Isaeva M.P."/>
        </authorList>
    </citation>
    <scope>NUCLEOTIDE SEQUENCE</scope>
    <source>
        <strain evidence="9">10Alg 79</strain>
    </source>
</reference>
<evidence type="ECO:0000313" key="9">
    <source>
        <dbReference type="EMBL" id="MDQ2093899.1"/>
    </source>
</evidence>
<accession>A0AAJ1U6G0</accession>
<dbReference type="GO" id="GO:0010181">
    <property type="term" value="F:FMN binding"/>
    <property type="evidence" value="ECO:0007669"/>
    <property type="project" value="UniProtKB-UniRule"/>
</dbReference>
<evidence type="ECO:0000259" key="8">
    <source>
        <dbReference type="Pfam" id="PF01794"/>
    </source>
</evidence>
<feature type="domain" description="Ferric oxidoreductase" evidence="8">
    <location>
        <begin position="62"/>
        <end position="167"/>
    </location>
</feature>
<keyword evidence="7" id="KW-0479">Metal-binding</keyword>
<keyword evidence="6 7" id="KW-0472">Membrane</keyword>
<organism evidence="9 10">
    <name type="scientific">Rhodalgimonas zhirmunskyi</name>
    <dbReference type="NCBI Taxonomy" id="2964767"/>
    <lineage>
        <taxon>Bacteria</taxon>
        <taxon>Pseudomonadati</taxon>
        <taxon>Pseudomonadota</taxon>
        <taxon>Alphaproteobacteria</taxon>
        <taxon>Rhodobacterales</taxon>
        <taxon>Roseobacteraceae</taxon>
        <taxon>Rhodalgimonas</taxon>
    </lineage>
</organism>
<evidence type="ECO:0000256" key="6">
    <source>
        <dbReference type="ARBA" id="ARBA00023136"/>
    </source>
</evidence>
<dbReference type="EMBL" id="JANFFA010000002">
    <property type="protein sequence ID" value="MDQ2093899.1"/>
    <property type="molecule type" value="Genomic_DNA"/>
</dbReference>
<dbReference type="NCBIfam" id="NF003833">
    <property type="entry name" value="PRK05419.1-5"/>
    <property type="match status" value="1"/>
</dbReference>
<proteinExistence type="inferred from homology"/>
<dbReference type="GO" id="GO:0020037">
    <property type="term" value="F:heme binding"/>
    <property type="evidence" value="ECO:0007669"/>
    <property type="project" value="UniProtKB-UniRule"/>
</dbReference>
<feature type="transmembrane region" description="Helical" evidence="7">
    <location>
        <begin position="180"/>
        <end position="197"/>
    </location>
</feature>
<evidence type="ECO:0000256" key="2">
    <source>
        <dbReference type="ARBA" id="ARBA00022448"/>
    </source>
</evidence>
<sequence length="210" mass="23401">MSSRGAFAGKINRALRRVPAAPIYILCAAHIGWLFWQGVNGALGPEPIKALEHAYGETALKLLVGVLAITPLLKLTRINLIRYRRALGLSAFFYVVAHLAVWLFLDVQVMAQIWADIVKRPYITVGMAGFALLVPLAVTSNDWMIRRMGGQGWRLLHRLTYPAAILAAVHFVMLRKGWQIEPLVDLGLIVLLLVLRLRRGRRRAPARVAG</sequence>
<dbReference type="GO" id="GO:0030091">
    <property type="term" value="P:protein repair"/>
    <property type="evidence" value="ECO:0007669"/>
    <property type="project" value="UniProtKB-UniRule"/>
</dbReference>
<feature type="transmembrane region" description="Helical" evidence="7">
    <location>
        <begin position="21"/>
        <end position="39"/>
    </location>
</feature>
<keyword evidence="7" id="KW-1003">Cell membrane</keyword>
<comment type="function">
    <text evidence="7">Part of the MsrPQ system that repairs oxidized periplasmic proteins containing methionine sulfoxide residues (Met-O), using respiratory chain electrons. Thus protects these proteins from oxidative-stress damage caused by reactive species of oxygen and chlorine generated by the host defense mechanisms. MsrPQ is essential for the maintenance of envelope integrity under bleach stress, rescuing a wide series of structurally unrelated periplasmic proteins from methionine oxidation. MsrQ provides electrons for reduction to the reductase catalytic subunit MsrP, using the quinone pool of the respiratory chain.</text>
</comment>
<dbReference type="GO" id="GO:0005886">
    <property type="term" value="C:plasma membrane"/>
    <property type="evidence" value="ECO:0007669"/>
    <property type="project" value="UniProtKB-SubCell"/>
</dbReference>
<evidence type="ECO:0000256" key="1">
    <source>
        <dbReference type="ARBA" id="ARBA00004141"/>
    </source>
</evidence>
<dbReference type="GO" id="GO:0046872">
    <property type="term" value="F:metal ion binding"/>
    <property type="evidence" value="ECO:0007669"/>
    <property type="project" value="UniProtKB-KW"/>
</dbReference>
<gene>
    <name evidence="7 9" type="primary">msrQ</name>
    <name evidence="9" type="ORF">NOI20_07230</name>
</gene>
<dbReference type="Proteomes" id="UP001227162">
    <property type="component" value="Unassembled WGS sequence"/>
</dbReference>
<dbReference type="RefSeq" id="WP_317625529.1">
    <property type="nucleotide sequence ID" value="NZ_JANFFA010000002.1"/>
</dbReference>
<comment type="caution">
    <text evidence="9">The sequence shown here is derived from an EMBL/GenBank/DDBJ whole genome shotgun (WGS) entry which is preliminary data.</text>
</comment>
<comment type="similarity">
    <text evidence="7">Belongs to the MsrQ family.</text>
</comment>
<feature type="transmembrane region" description="Helical" evidence="7">
    <location>
        <begin position="125"/>
        <end position="143"/>
    </location>
</feature>
<dbReference type="AlphaFoldDB" id="A0AAJ1U6G0"/>
<feature type="transmembrane region" description="Helical" evidence="7">
    <location>
        <begin position="87"/>
        <end position="105"/>
    </location>
</feature>
<keyword evidence="7" id="KW-0288">FMN</keyword>
<dbReference type="GO" id="GO:0009055">
    <property type="term" value="F:electron transfer activity"/>
    <property type="evidence" value="ECO:0007669"/>
    <property type="project" value="UniProtKB-UniRule"/>
</dbReference>
<keyword evidence="2 7" id="KW-0813">Transport</keyword>
<protein>
    <recommendedName>
        <fullName evidence="7">Protein-methionine-sulfoxide reductase heme-binding subunit MsrQ</fullName>
    </recommendedName>
    <alternativeName>
        <fullName evidence="7">Flavocytochrome MsrQ</fullName>
    </alternativeName>
</protein>
<dbReference type="PANTHER" id="PTHR36964">
    <property type="entry name" value="PROTEIN-METHIONINE-SULFOXIDE REDUCTASE HEME-BINDING SUBUNIT MSRQ"/>
    <property type="match status" value="1"/>
</dbReference>
<keyword evidence="7" id="KW-0249">Electron transport</keyword>
<dbReference type="GO" id="GO:0016679">
    <property type="term" value="F:oxidoreductase activity, acting on diphenols and related substances as donors"/>
    <property type="evidence" value="ECO:0007669"/>
    <property type="project" value="TreeGrafter"/>
</dbReference>
<comment type="cofactor">
    <cofactor evidence="7">
        <name>FMN</name>
        <dbReference type="ChEBI" id="CHEBI:58210"/>
    </cofactor>
    <text evidence="7">Binds 1 FMN per subunit.</text>
</comment>
<comment type="subunit">
    <text evidence="7">Heterodimer of a catalytic subunit (MsrP) and a heme-binding subunit (MsrQ).</text>
</comment>
<keyword evidence="4 7" id="KW-1133">Transmembrane helix</keyword>
<feature type="transmembrane region" description="Helical" evidence="7">
    <location>
        <begin position="155"/>
        <end position="174"/>
    </location>
</feature>
<keyword evidence="7" id="KW-0349">Heme</keyword>
<feature type="transmembrane region" description="Helical" evidence="7">
    <location>
        <begin position="59"/>
        <end position="75"/>
    </location>
</feature>
<keyword evidence="7" id="KW-0285">Flavoprotein</keyword>
<reference evidence="9" key="1">
    <citation type="submission" date="2022-07" db="EMBL/GenBank/DDBJ databases">
        <authorList>
            <person name="Otstavnykh N."/>
            <person name="Isaeva M."/>
            <person name="Bystritskaya E."/>
        </authorList>
    </citation>
    <scope>NUCLEOTIDE SEQUENCE</scope>
    <source>
        <strain evidence="9">10Alg 79</strain>
    </source>
</reference>
<evidence type="ECO:0000256" key="3">
    <source>
        <dbReference type="ARBA" id="ARBA00022692"/>
    </source>
</evidence>
<evidence type="ECO:0000256" key="7">
    <source>
        <dbReference type="HAMAP-Rule" id="MF_01207"/>
    </source>
</evidence>